<evidence type="ECO:0000256" key="1">
    <source>
        <dbReference type="SAM" id="MobiDB-lite"/>
    </source>
</evidence>
<feature type="region of interest" description="Disordered" evidence="1">
    <location>
        <begin position="51"/>
        <end position="92"/>
    </location>
</feature>
<dbReference type="AlphaFoldDB" id="A0A0T7H679"/>
<reference evidence="2 3" key="1">
    <citation type="submission" date="2014-08" db="EMBL/GenBank/DDBJ databases">
        <authorList>
            <person name="Chen Y.-H."/>
        </authorList>
    </citation>
    <scope>NUCLEOTIDE SEQUENCE [LARGE SCALE GENOMIC DNA]</scope>
</reference>
<protein>
    <submittedName>
        <fullName evidence="2">Uncharacterized protein</fullName>
    </submittedName>
</protein>
<organism evidence="2 3">
    <name type="scientific">Neorhizobium galegae bv. officinalis</name>
    <dbReference type="NCBI Taxonomy" id="323656"/>
    <lineage>
        <taxon>Bacteria</taxon>
        <taxon>Pseudomonadati</taxon>
        <taxon>Pseudomonadota</taxon>
        <taxon>Alphaproteobacteria</taxon>
        <taxon>Hyphomicrobiales</taxon>
        <taxon>Rhizobiaceae</taxon>
        <taxon>Rhizobium/Agrobacterium group</taxon>
        <taxon>Neorhizobium</taxon>
    </lineage>
</organism>
<dbReference type="Proteomes" id="UP000039660">
    <property type="component" value="Unassembled WGS sequence"/>
</dbReference>
<accession>A0A0T7H679</accession>
<proteinExistence type="predicted"/>
<name>A0A0T7H679_NEOGA</name>
<feature type="compositionally biased region" description="Low complexity" evidence="1">
    <location>
        <begin position="56"/>
        <end position="92"/>
    </location>
</feature>
<evidence type="ECO:0000313" key="2">
    <source>
        <dbReference type="EMBL" id="CDZ54979.1"/>
    </source>
</evidence>
<sequence>MMKNRAGWLALIVLAIASLLMVFLVMPAINKDSKPIGDAINAAGNAVKDAVTEPQPTARAPDAAKPADQAAATAPQTAQPATSSAAGQATPQAAAITPPSFDVLRVEPDGSTVIAGRAAPHSKLEVTDGTAIVAKVDVGPSGDFAAILDKPLPPGDHQLVLKAIGKDGKATVSEETATVSVPADKNGKLLAMVTKPGKASRLIATPDAATP</sequence>
<dbReference type="EMBL" id="CCRK01000035">
    <property type="protein sequence ID" value="CDZ54979.1"/>
    <property type="molecule type" value="Genomic_DNA"/>
</dbReference>
<evidence type="ECO:0000313" key="3">
    <source>
        <dbReference type="Proteomes" id="UP000039660"/>
    </source>
</evidence>
<gene>
    <name evidence="2" type="ORF">NGAL_HAMBI1189_57770</name>
</gene>
<feature type="non-terminal residue" evidence="2">
    <location>
        <position position="211"/>
    </location>
</feature>